<accession>A0A8A0RKB0</accession>
<evidence type="ECO:0000256" key="3">
    <source>
        <dbReference type="ARBA" id="ARBA00023015"/>
    </source>
</evidence>
<sequence length="709" mass="79220">MVLKMLSRRQRDIIEMLLEAPEPVTVRRLAEKTGVSGRTIHRELSRLKRILKDSGLSLNPKAGVGITIEGREDAISTLKGQLRQTPLRGRELTPSERDFFIIQELLSSKAIHKLTFFAHKLSVTEATISNDMDRIALWFEKRGLSLVRKPGIGVYLKGSETAFRRAILDFLYENLGEDRLLTLVRSNPENITGERIDVRSEIKNRLLNFIDGDVFTKLEAAVDKTLEETGFEIVDSSYVGLMVHLALAVERLKMGEKIYFDKGILEKLKSAKEYEIAVKISDRLEEVFGISVPIHEIGYITMHLKGAKLRKGVDLDGYIMESEDLKTLKIARILVDCVEEELNLSLSKDLKLMSGLVAHLEPAITRLTMGMDIRNPVLGQLKAQYGHIFSATKRAGVRIQRLIGVPIPDSEIGFLTMHIAAAVERANTMDFKARVLIVCSSGIGSSRILAARLKKSVDNIEIVDEVSALSFEKNKTAGKDIDLVISTVPLNYEGEVVVVTPVLFPEEIEKIRSIIKNIAAGRRPAEEKRRGKFLPGLEDKLEITARIAGDIVGILKNFKVVKVSKIETPADIIKRASEKNFLPQGSDSKEVFEALTRRERLGSTLIPEVNLALLHARTDGVKQPFIGVLTLDKSVLISGDEVNRIIVLLAPKSLLPEELELISSFSASIIENREFNAIIREADENKFLEYLRNLMGGYYNEVINKGGEK</sequence>
<feature type="domain" description="PRD" evidence="7">
    <location>
        <begin position="322"/>
        <end position="429"/>
    </location>
</feature>
<dbReference type="Proteomes" id="UP000662904">
    <property type="component" value="Chromosome"/>
</dbReference>
<evidence type="ECO:0000256" key="4">
    <source>
        <dbReference type="ARBA" id="ARBA00023163"/>
    </source>
</evidence>
<dbReference type="GO" id="GO:0009401">
    <property type="term" value="P:phosphoenolpyruvate-dependent sugar phosphotransferase system"/>
    <property type="evidence" value="ECO:0007669"/>
    <property type="project" value="InterPro"/>
</dbReference>
<keyword evidence="2" id="KW-0677">Repeat</keyword>
<keyword evidence="1" id="KW-0808">Transferase</keyword>
<dbReference type="Gene3D" id="1.10.10.10">
    <property type="entry name" value="Winged helix-like DNA-binding domain superfamily/Winged helix DNA-binding domain"/>
    <property type="match status" value="2"/>
</dbReference>
<dbReference type="InterPro" id="IPR013196">
    <property type="entry name" value="HTH_11"/>
</dbReference>
<evidence type="ECO:0000313" key="8">
    <source>
        <dbReference type="EMBL" id="QSQ08871.1"/>
    </source>
</evidence>
<dbReference type="KEGG" id="kme:H0A61_01222"/>
<evidence type="ECO:0000259" key="6">
    <source>
        <dbReference type="PROSITE" id="PS51099"/>
    </source>
</evidence>
<dbReference type="InterPro" id="IPR036095">
    <property type="entry name" value="PTS_EIIB-like_sf"/>
</dbReference>
<dbReference type="PROSITE" id="PS51372">
    <property type="entry name" value="PRD_2"/>
    <property type="match status" value="2"/>
</dbReference>
<evidence type="ECO:0000256" key="2">
    <source>
        <dbReference type="ARBA" id="ARBA00022737"/>
    </source>
</evidence>
<keyword evidence="9" id="KW-1185">Reference proteome</keyword>
<dbReference type="Pfam" id="PF08279">
    <property type="entry name" value="HTH_11"/>
    <property type="match status" value="1"/>
</dbReference>
<feature type="domain" description="PTS EIIA type-2" evidence="5">
    <location>
        <begin position="553"/>
        <end position="694"/>
    </location>
</feature>
<dbReference type="InterPro" id="IPR011608">
    <property type="entry name" value="PRD"/>
</dbReference>
<dbReference type="Pfam" id="PF00359">
    <property type="entry name" value="PTS_EIIA_2"/>
    <property type="match status" value="1"/>
</dbReference>
<dbReference type="Pfam" id="PF00874">
    <property type="entry name" value="PRD"/>
    <property type="match status" value="2"/>
</dbReference>
<dbReference type="PROSITE" id="PS51099">
    <property type="entry name" value="PTS_EIIB_TYPE_2"/>
    <property type="match status" value="1"/>
</dbReference>
<evidence type="ECO:0000313" key="9">
    <source>
        <dbReference type="Proteomes" id="UP000662904"/>
    </source>
</evidence>
<dbReference type="InterPro" id="IPR002178">
    <property type="entry name" value="PTS_EIIA_type-2_dom"/>
</dbReference>
<dbReference type="GO" id="GO:0006355">
    <property type="term" value="P:regulation of DNA-templated transcription"/>
    <property type="evidence" value="ECO:0007669"/>
    <property type="project" value="InterPro"/>
</dbReference>
<dbReference type="Pfam" id="PF02302">
    <property type="entry name" value="PTS_IIB"/>
    <property type="match status" value="1"/>
</dbReference>
<evidence type="ECO:0000259" key="5">
    <source>
        <dbReference type="PROSITE" id="PS51094"/>
    </source>
</evidence>
<dbReference type="Gene3D" id="1.10.1790.10">
    <property type="entry name" value="PRD domain"/>
    <property type="match status" value="2"/>
</dbReference>
<dbReference type="Gene3D" id="3.40.930.10">
    <property type="entry name" value="Mannitol-specific EII, Chain A"/>
    <property type="match status" value="1"/>
</dbReference>
<dbReference type="SUPFAM" id="SSF63520">
    <property type="entry name" value="PTS-regulatory domain, PRD"/>
    <property type="match status" value="2"/>
</dbReference>
<dbReference type="PANTHER" id="PTHR30185:SF18">
    <property type="entry name" value="TRANSCRIPTIONAL REGULATOR MTLR"/>
    <property type="match status" value="1"/>
</dbReference>
<dbReference type="InterPro" id="IPR003501">
    <property type="entry name" value="PTS_EIIB_2/3"/>
</dbReference>
<dbReference type="RefSeq" id="WP_206709071.1">
    <property type="nucleotide sequence ID" value="NZ_CP059066.1"/>
</dbReference>
<keyword evidence="4" id="KW-0804">Transcription</keyword>
<dbReference type="PANTHER" id="PTHR30185">
    <property type="entry name" value="CRYPTIC BETA-GLUCOSIDE BGL OPERON ANTITERMINATOR"/>
    <property type="match status" value="1"/>
</dbReference>
<dbReference type="InterPro" id="IPR013011">
    <property type="entry name" value="PTS_EIIB_2"/>
</dbReference>
<dbReference type="InterPro" id="IPR016152">
    <property type="entry name" value="PTrfase/Anion_transptr"/>
</dbReference>
<dbReference type="Gene3D" id="3.40.50.2300">
    <property type="match status" value="1"/>
</dbReference>
<dbReference type="SUPFAM" id="SSF55804">
    <property type="entry name" value="Phoshotransferase/anion transport protein"/>
    <property type="match status" value="1"/>
</dbReference>
<dbReference type="GO" id="GO:0008982">
    <property type="term" value="F:protein-N(PI)-phosphohistidine-sugar phosphotransferase activity"/>
    <property type="evidence" value="ECO:0007669"/>
    <property type="project" value="InterPro"/>
</dbReference>
<dbReference type="SUPFAM" id="SSF52794">
    <property type="entry name" value="PTS system IIB component-like"/>
    <property type="match status" value="1"/>
</dbReference>
<organism evidence="8 9">
    <name type="scientific">Koleobacter methoxysyntrophicus</name>
    <dbReference type="NCBI Taxonomy" id="2751313"/>
    <lineage>
        <taxon>Bacteria</taxon>
        <taxon>Bacillati</taxon>
        <taxon>Bacillota</taxon>
        <taxon>Clostridia</taxon>
        <taxon>Koleobacterales</taxon>
        <taxon>Koleobacteraceae</taxon>
        <taxon>Koleobacter</taxon>
    </lineage>
</organism>
<dbReference type="InterPro" id="IPR036388">
    <property type="entry name" value="WH-like_DNA-bd_sf"/>
</dbReference>
<feature type="domain" description="PRD" evidence="7">
    <location>
        <begin position="209"/>
        <end position="314"/>
    </location>
</feature>
<dbReference type="AlphaFoldDB" id="A0A8A0RKB0"/>
<name>A0A8A0RKB0_9FIRM</name>
<dbReference type="SUPFAM" id="SSF46785">
    <property type="entry name" value="Winged helix' DNA-binding domain"/>
    <property type="match status" value="1"/>
</dbReference>
<feature type="domain" description="PTS EIIB type-2" evidence="6">
    <location>
        <begin position="433"/>
        <end position="523"/>
    </location>
</feature>
<evidence type="ECO:0000259" key="7">
    <source>
        <dbReference type="PROSITE" id="PS51372"/>
    </source>
</evidence>
<keyword evidence="3" id="KW-0805">Transcription regulation</keyword>
<dbReference type="InterPro" id="IPR036634">
    <property type="entry name" value="PRD_sf"/>
</dbReference>
<dbReference type="CDD" id="cd05568">
    <property type="entry name" value="PTS_IIB_bgl_like"/>
    <property type="match status" value="1"/>
</dbReference>
<dbReference type="InterPro" id="IPR050661">
    <property type="entry name" value="BglG_antiterminators"/>
</dbReference>
<evidence type="ECO:0000256" key="1">
    <source>
        <dbReference type="ARBA" id="ARBA00022679"/>
    </source>
</evidence>
<dbReference type="InterPro" id="IPR036390">
    <property type="entry name" value="WH_DNA-bd_sf"/>
</dbReference>
<protein>
    <submittedName>
        <fullName evidence="8">Transcriptional regulator MtlR</fullName>
    </submittedName>
</protein>
<gene>
    <name evidence="8" type="primary">mtlR_2</name>
    <name evidence="8" type="ORF">H0A61_01222</name>
</gene>
<dbReference type="PROSITE" id="PS51094">
    <property type="entry name" value="PTS_EIIA_TYPE_2"/>
    <property type="match status" value="1"/>
</dbReference>
<reference evidence="8" key="1">
    <citation type="submission" date="2020-07" db="EMBL/GenBank/DDBJ databases">
        <title>Koleobacter methoxysyntrophicus gen. nov., sp. nov., a novel anaerobic bacterium isolated from deep subsurface oil field and proposal of Koleobacterales ord. nov. in the phylum Firmicutes.</title>
        <authorList>
            <person name="Sakamoto S."/>
            <person name="Tamaki H."/>
        </authorList>
    </citation>
    <scope>NUCLEOTIDE SEQUENCE</scope>
    <source>
        <strain evidence="8">NRmbB1</strain>
    </source>
</reference>
<dbReference type="EMBL" id="CP059066">
    <property type="protein sequence ID" value="QSQ08871.1"/>
    <property type="molecule type" value="Genomic_DNA"/>
</dbReference>
<proteinExistence type="predicted"/>